<accession>A0ABU1NWL5</accession>
<gene>
    <name evidence="4" type="ORF">J2736_003067</name>
</gene>
<sequence>MIIVRNVKTEDLTELVAIEQSCFSKQEAASKEAFIKRIQQIPDSFFVAEENGEILGLVNGPVVDTTFITDDLFSDIKPNSLSGGHQTILGLAVSPHLQKRGIASLLLDHLEKEALLKNRASITLTCKEDLLHFYEKRGYVNHGVSDSEHGSAVWYNMGKKLK</sequence>
<dbReference type="InterPro" id="IPR016181">
    <property type="entry name" value="Acyl_CoA_acyltransferase"/>
</dbReference>
<organism evidence="4 5">
    <name type="scientific">Paenibacillus qinlingensis</name>
    <dbReference type="NCBI Taxonomy" id="1837343"/>
    <lineage>
        <taxon>Bacteria</taxon>
        <taxon>Bacillati</taxon>
        <taxon>Bacillota</taxon>
        <taxon>Bacilli</taxon>
        <taxon>Bacillales</taxon>
        <taxon>Paenibacillaceae</taxon>
        <taxon>Paenibacillus</taxon>
    </lineage>
</organism>
<evidence type="ECO:0000256" key="2">
    <source>
        <dbReference type="ARBA" id="ARBA00023315"/>
    </source>
</evidence>
<dbReference type="RefSeq" id="WP_310499433.1">
    <property type="nucleotide sequence ID" value="NZ_JAVDSB010000004.1"/>
</dbReference>
<dbReference type="PANTHER" id="PTHR10908:SF0">
    <property type="entry name" value="SEROTONIN N-ACETYLTRANSFERASE"/>
    <property type="match status" value="1"/>
</dbReference>
<evidence type="ECO:0000313" key="5">
    <source>
        <dbReference type="Proteomes" id="UP001267290"/>
    </source>
</evidence>
<evidence type="ECO:0000256" key="1">
    <source>
        <dbReference type="ARBA" id="ARBA00022679"/>
    </source>
</evidence>
<name>A0ABU1NWL5_9BACL</name>
<proteinExistence type="predicted"/>
<dbReference type="Proteomes" id="UP001267290">
    <property type="component" value="Unassembled WGS sequence"/>
</dbReference>
<feature type="domain" description="N-acetyltransferase" evidence="3">
    <location>
        <begin position="2"/>
        <end position="162"/>
    </location>
</feature>
<dbReference type="InterPro" id="IPR000182">
    <property type="entry name" value="GNAT_dom"/>
</dbReference>
<dbReference type="CDD" id="cd04301">
    <property type="entry name" value="NAT_SF"/>
    <property type="match status" value="1"/>
</dbReference>
<protein>
    <submittedName>
        <fullName evidence="4">Ribosomal protein S18 acetylase RimI-like enzyme</fullName>
    </submittedName>
</protein>
<keyword evidence="5" id="KW-1185">Reference proteome</keyword>
<evidence type="ECO:0000313" key="4">
    <source>
        <dbReference type="EMBL" id="MDR6551878.1"/>
    </source>
</evidence>
<dbReference type="PANTHER" id="PTHR10908">
    <property type="entry name" value="SEROTONIN N-ACETYLTRANSFERASE"/>
    <property type="match status" value="1"/>
</dbReference>
<dbReference type="EMBL" id="JAVDSB010000004">
    <property type="protein sequence ID" value="MDR6551878.1"/>
    <property type="molecule type" value="Genomic_DNA"/>
</dbReference>
<keyword evidence="1" id="KW-0808">Transferase</keyword>
<evidence type="ECO:0000259" key="3">
    <source>
        <dbReference type="PROSITE" id="PS51186"/>
    </source>
</evidence>
<reference evidence="4 5" key="1">
    <citation type="submission" date="2023-07" db="EMBL/GenBank/DDBJ databases">
        <title>Sorghum-associated microbial communities from plants grown in Nebraska, USA.</title>
        <authorList>
            <person name="Schachtman D."/>
        </authorList>
    </citation>
    <scope>NUCLEOTIDE SEQUENCE [LARGE SCALE GENOMIC DNA]</scope>
    <source>
        <strain evidence="4 5">CC258</strain>
    </source>
</reference>
<dbReference type="Gene3D" id="3.40.630.30">
    <property type="match status" value="1"/>
</dbReference>
<dbReference type="PROSITE" id="PS51186">
    <property type="entry name" value="GNAT"/>
    <property type="match status" value="1"/>
</dbReference>
<comment type="caution">
    <text evidence="4">The sequence shown here is derived from an EMBL/GenBank/DDBJ whole genome shotgun (WGS) entry which is preliminary data.</text>
</comment>
<dbReference type="Pfam" id="PF00583">
    <property type="entry name" value="Acetyltransf_1"/>
    <property type="match status" value="1"/>
</dbReference>
<dbReference type="InterPro" id="IPR051635">
    <property type="entry name" value="SNAT-like"/>
</dbReference>
<keyword evidence="2" id="KW-0012">Acyltransferase</keyword>
<dbReference type="SUPFAM" id="SSF55729">
    <property type="entry name" value="Acyl-CoA N-acyltransferases (Nat)"/>
    <property type="match status" value="1"/>
</dbReference>